<feature type="signal peptide" evidence="1">
    <location>
        <begin position="1"/>
        <end position="20"/>
    </location>
</feature>
<dbReference type="EMBL" id="GGEC01029990">
    <property type="protein sequence ID" value="MBX10474.1"/>
    <property type="molecule type" value="Transcribed_RNA"/>
</dbReference>
<evidence type="ECO:0000256" key="1">
    <source>
        <dbReference type="SAM" id="SignalP"/>
    </source>
</evidence>
<feature type="chain" id="PRO_5015198169" evidence="1">
    <location>
        <begin position="21"/>
        <end position="97"/>
    </location>
</feature>
<accession>A0A2P2KXP0</accession>
<keyword evidence="1" id="KW-0732">Signal</keyword>
<protein>
    <submittedName>
        <fullName evidence="2">Uncharacterized protein</fullName>
    </submittedName>
</protein>
<organism evidence="2">
    <name type="scientific">Rhizophora mucronata</name>
    <name type="common">Asiatic mangrove</name>
    <dbReference type="NCBI Taxonomy" id="61149"/>
    <lineage>
        <taxon>Eukaryota</taxon>
        <taxon>Viridiplantae</taxon>
        <taxon>Streptophyta</taxon>
        <taxon>Embryophyta</taxon>
        <taxon>Tracheophyta</taxon>
        <taxon>Spermatophyta</taxon>
        <taxon>Magnoliopsida</taxon>
        <taxon>eudicotyledons</taxon>
        <taxon>Gunneridae</taxon>
        <taxon>Pentapetalae</taxon>
        <taxon>rosids</taxon>
        <taxon>fabids</taxon>
        <taxon>Malpighiales</taxon>
        <taxon>Rhizophoraceae</taxon>
        <taxon>Rhizophora</taxon>
    </lineage>
</organism>
<dbReference type="AlphaFoldDB" id="A0A2P2KXP0"/>
<name>A0A2P2KXP0_RHIMU</name>
<proteinExistence type="predicted"/>
<evidence type="ECO:0000313" key="2">
    <source>
        <dbReference type="EMBL" id="MBX10474.1"/>
    </source>
</evidence>
<reference evidence="2" key="1">
    <citation type="submission" date="2018-02" db="EMBL/GenBank/DDBJ databases">
        <title>Rhizophora mucronata_Transcriptome.</title>
        <authorList>
            <person name="Meera S.P."/>
            <person name="Sreeshan A."/>
            <person name="Augustine A."/>
        </authorList>
    </citation>
    <scope>NUCLEOTIDE SEQUENCE</scope>
    <source>
        <tissue evidence="2">Leaf</tissue>
    </source>
</reference>
<sequence length="97" mass="11258">MLSFFHSFSTFSMLLSLTKFESKLSHVCLDMYCFHFFVQDTSLPTCIALEGMMLMLCDMCSNVHVLKSHPYVGDYAKYNHQVLKALQKQQKEVIFGF</sequence>